<dbReference type="PANTHER" id="PTHR33392:SF6">
    <property type="entry name" value="POLYISOPRENYL-TEICHOIC ACID--PEPTIDOGLYCAN TEICHOIC ACID TRANSFERASE TAGU"/>
    <property type="match status" value="1"/>
</dbReference>
<organism evidence="4 5">
    <name type="scientific">Knoellia remsis</name>
    <dbReference type="NCBI Taxonomy" id="407159"/>
    <lineage>
        <taxon>Bacteria</taxon>
        <taxon>Bacillati</taxon>
        <taxon>Actinomycetota</taxon>
        <taxon>Actinomycetes</taxon>
        <taxon>Micrococcales</taxon>
        <taxon>Intrasporangiaceae</taxon>
        <taxon>Knoellia</taxon>
    </lineage>
</organism>
<evidence type="ECO:0000256" key="2">
    <source>
        <dbReference type="SAM" id="Phobius"/>
    </source>
</evidence>
<dbReference type="OrthoDB" id="4864198at2"/>
<dbReference type="EMBL" id="PVTI01000009">
    <property type="protein sequence ID" value="PRY59451.1"/>
    <property type="molecule type" value="Genomic_DNA"/>
</dbReference>
<evidence type="ECO:0000313" key="5">
    <source>
        <dbReference type="Proteomes" id="UP000237822"/>
    </source>
</evidence>
<gene>
    <name evidence="4" type="ORF">BCF74_10940</name>
</gene>
<feature type="transmembrane region" description="Helical" evidence="2">
    <location>
        <begin position="79"/>
        <end position="99"/>
    </location>
</feature>
<keyword evidence="2" id="KW-0812">Transmembrane</keyword>
<sequence length="344" mass="37266">MIRSWRSKRQRTHEQELAERRAQDLSALPVRAAGAARGIAKKSVEATRETVHEQLLERAKAQEALSDDQIWRRYQVRHLVLFVTIPAVLVGTAGIATAYGTGLMSHEAPAPKCQPVKVPAPPAGSFSIVVMNASGQNGAATDVGRDLTRRGFKVTSMETAPRSLYVKAPVKIFHGKNGLDQALLAAQTIAGAELAYDGRKGTDISFVLGADFTKMLPAPPPKPPKLNEFTVNVYNATWKPGLATDTLAELKKRGFKVGKSGNDPDKSFLPKDTAVIRYGQDADLAAKLVAKHFPGARLDQVSRDNMTIDVVLGNNFETLVPVADVPKPPPVRKDPPPTVMRPCD</sequence>
<evidence type="ECO:0000256" key="1">
    <source>
        <dbReference type="SAM" id="MobiDB-lite"/>
    </source>
</evidence>
<dbReference type="Gene3D" id="3.30.70.2390">
    <property type="match status" value="2"/>
</dbReference>
<dbReference type="InterPro" id="IPR027381">
    <property type="entry name" value="LytR/CpsA/Psr_C"/>
</dbReference>
<keyword evidence="2" id="KW-1133">Transmembrane helix</keyword>
<feature type="compositionally biased region" description="Basic residues" evidence="1">
    <location>
        <begin position="1"/>
        <end position="11"/>
    </location>
</feature>
<comment type="caution">
    <text evidence="4">The sequence shown here is derived from an EMBL/GenBank/DDBJ whole genome shotgun (WGS) entry which is preliminary data.</text>
</comment>
<feature type="region of interest" description="Disordered" evidence="1">
    <location>
        <begin position="1"/>
        <end position="20"/>
    </location>
</feature>
<dbReference type="RefSeq" id="WP_106297246.1">
    <property type="nucleotide sequence ID" value="NZ_PVTI01000009.1"/>
</dbReference>
<dbReference type="PANTHER" id="PTHR33392">
    <property type="entry name" value="POLYISOPRENYL-TEICHOIC ACID--PEPTIDOGLYCAN TEICHOIC ACID TRANSFERASE TAGU"/>
    <property type="match status" value="1"/>
</dbReference>
<evidence type="ECO:0000313" key="4">
    <source>
        <dbReference type="EMBL" id="PRY59451.1"/>
    </source>
</evidence>
<feature type="region of interest" description="Disordered" evidence="1">
    <location>
        <begin position="324"/>
        <end position="344"/>
    </location>
</feature>
<reference evidence="4 5" key="1">
    <citation type="submission" date="2018-03" db="EMBL/GenBank/DDBJ databases">
        <title>Genomic Encyclopedia of Archaeal and Bacterial Type Strains, Phase II (KMG-II): from individual species to whole genera.</title>
        <authorList>
            <person name="Goeker M."/>
        </authorList>
    </citation>
    <scope>NUCLEOTIDE SEQUENCE [LARGE SCALE GENOMIC DNA]</scope>
    <source>
        <strain evidence="4 5">ATCC BAA-1496</strain>
    </source>
</reference>
<keyword evidence="5" id="KW-1185">Reference proteome</keyword>
<protein>
    <submittedName>
        <fullName evidence="4">LytR cell envelope-related transcriptional attenuator</fullName>
    </submittedName>
</protein>
<evidence type="ECO:0000259" key="3">
    <source>
        <dbReference type="Pfam" id="PF13399"/>
    </source>
</evidence>
<keyword evidence="2" id="KW-0472">Membrane</keyword>
<dbReference type="Pfam" id="PF13399">
    <property type="entry name" value="LytR_C"/>
    <property type="match status" value="2"/>
</dbReference>
<feature type="domain" description="LytR/CpsA/Psr regulator C-terminal" evidence="3">
    <location>
        <begin position="127"/>
        <end position="212"/>
    </location>
</feature>
<proteinExistence type="predicted"/>
<accession>A0A2T0UNF2</accession>
<feature type="domain" description="LytR/CpsA/Psr regulator C-terminal" evidence="3">
    <location>
        <begin position="229"/>
        <end position="316"/>
    </location>
</feature>
<dbReference type="AlphaFoldDB" id="A0A2T0UNF2"/>
<dbReference type="Proteomes" id="UP000237822">
    <property type="component" value="Unassembled WGS sequence"/>
</dbReference>
<name>A0A2T0UNF2_9MICO</name>
<dbReference type="InterPro" id="IPR050922">
    <property type="entry name" value="LytR/CpsA/Psr_CW_biosynth"/>
</dbReference>